<proteinExistence type="predicted"/>
<dbReference type="Proteomes" id="UP001239795">
    <property type="component" value="Unassembled WGS sequence"/>
</dbReference>
<keyword evidence="1" id="KW-0732">Signal</keyword>
<comment type="caution">
    <text evidence="2">The sequence shown here is derived from an EMBL/GenBank/DDBJ whole genome shotgun (WGS) entry which is preliminary data.</text>
</comment>
<dbReference type="EMBL" id="MLGG01000057">
    <property type="protein sequence ID" value="KAK1450073.1"/>
    <property type="molecule type" value="Genomic_DNA"/>
</dbReference>
<accession>A0AAI9U1X5</accession>
<dbReference type="AlphaFoldDB" id="A0AAI9U1X5"/>
<evidence type="ECO:0008006" key="4">
    <source>
        <dbReference type="Google" id="ProtNLM"/>
    </source>
</evidence>
<evidence type="ECO:0000313" key="3">
    <source>
        <dbReference type="Proteomes" id="UP001239795"/>
    </source>
</evidence>
<evidence type="ECO:0000256" key="1">
    <source>
        <dbReference type="SAM" id="SignalP"/>
    </source>
</evidence>
<reference evidence="2 3" key="1">
    <citation type="submission" date="2016-10" db="EMBL/GenBank/DDBJ databases">
        <title>The genome sequence of Colletotrichum fioriniae PJ7.</title>
        <authorList>
            <person name="Baroncelli R."/>
        </authorList>
    </citation>
    <scope>NUCLEOTIDE SEQUENCE [LARGE SCALE GENOMIC DNA]</scope>
    <source>
        <strain evidence="2">Col 31</strain>
    </source>
</reference>
<feature type="signal peptide" evidence="1">
    <location>
        <begin position="1"/>
        <end position="18"/>
    </location>
</feature>
<name>A0AAI9U1X5_9PEZI</name>
<feature type="chain" id="PRO_5042521299" description="Secreted protein" evidence="1">
    <location>
        <begin position="19"/>
        <end position="74"/>
    </location>
</feature>
<gene>
    <name evidence="2" type="ORF">CMEL01_07409</name>
</gene>
<evidence type="ECO:0000313" key="2">
    <source>
        <dbReference type="EMBL" id="KAK1450073.1"/>
    </source>
</evidence>
<keyword evidence="3" id="KW-1185">Reference proteome</keyword>
<sequence>MNAWVVAQLHRHVSFAFSLLVLGSGSKTIDYKIPPMSLLRYRYWVGYVGVAEDAREAREVATHWHCFVDIRRRL</sequence>
<protein>
    <recommendedName>
        <fullName evidence="4">Secreted protein</fullName>
    </recommendedName>
</protein>
<organism evidence="2 3">
    <name type="scientific">Colletotrichum melonis</name>
    <dbReference type="NCBI Taxonomy" id="1209925"/>
    <lineage>
        <taxon>Eukaryota</taxon>
        <taxon>Fungi</taxon>
        <taxon>Dikarya</taxon>
        <taxon>Ascomycota</taxon>
        <taxon>Pezizomycotina</taxon>
        <taxon>Sordariomycetes</taxon>
        <taxon>Hypocreomycetidae</taxon>
        <taxon>Glomerellales</taxon>
        <taxon>Glomerellaceae</taxon>
        <taxon>Colletotrichum</taxon>
        <taxon>Colletotrichum acutatum species complex</taxon>
    </lineage>
</organism>